<sequence>MDCLEKQQFNRLDTQHLIEELTDLGHSDRKALESNLMILIAHLLKLKIQNNVPEAMKGSWYDSVVEHRQRIYKSLRDTPSLKNHLETAIQSAYPDARKVAIKAGKLARFWVSIPPETAYPMTCPFTSEQLLDEDFMGV</sequence>
<name>A0A977PZD7_9CYAN</name>
<dbReference type="Pfam" id="PF01724">
    <property type="entry name" value="DUF29"/>
    <property type="match status" value="1"/>
</dbReference>
<dbReference type="AlphaFoldDB" id="A0A977PZD7"/>
<dbReference type="Proteomes" id="UP001065613">
    <property type="component" value="Chromosome"/>
</dbReference>
<proteinExistence type="predicted"/>
<dbReference type="PANTHER" id="PTHR34235">
    <property type="entry name" value="SLR1203 PROTEIN-RELATED"/>
    <property type="match status" value="1"/>
</dbReference>
<gene>
    <name evidence="1" type="ORF">KA717_35965</name>
</gene>
<accession>A0A977PZD7</accession>
<evidence type="ECO:0000313" key="1">
    <source>
        <dbReference type="EMBL" id="UXE64884.1"/>
    </source>
</evidence>
<dbReference type="InterPro" id="IPR002636">
    <property type="entry name" value="DUF29"/>
</dbReference>
<protein>
    <submittedName>
        <fullName evidence="1">DUF29 domain-containing protein</fullName>
    </submittedName>
</protein>
<dbReference type="EMBL" id="CP073041">
    <property type="protein sequence ID" value="UXE64884.1"/>
    <property type="molecule type" value="Genomic_DNA"/>
</dbReference>
<dbReference type="KEGG" id="wna:KA717_35965"/>
<organism evidence="1">
    <name type="scientific">Woronichinia naegeliana WA131</name>
    <dbReference type="NCBI Taxonomy" id="2824559"/>
    <lineage>
        <taxon>Bacteria</taxon>
        <taxon>Bacillati</taxon>
        <taxon>Cyanobacteriota</taxon>
        <taxon>Cyanophyceae</taxon>
        <taxon>Synechococcales</taxon>
        <taxon>Coelosphaeriaceae</taxon>
        <taxon>Woronichinia</taxon>
    </lineage>
</organism>
<dbReference type="PANTHER" id="PTHR34235:SF4">
    <property type="entry name" value="SLR0291 PROTEIN"/>
    <property type="match status" value="1"/>
</dbReference>
<dbReference type="Gene3D" id="1.20.1220.20">
    <property type="entry name" value="Uncharcterised protein PF01724"/>
    <property type="match status" value="1"/>
</dbReference>
<reference evidence="1" key="1">
    <citation type="submission" date="2021-04" db="EMBL/GenBank/DDBJ databases">
        <title>Genome sequence of Woronichinia naegeliana from Washington state freshwater lake bloom.</title>
        <authorList>
            <person name="Dreher T.W."/>
        </authorList>
    </citation>
    <scope>NUCLEOTIDE SEQUENCE</scope>
    <source>
        <strain evidence="1">WA131</strain>
    </source>
</reference>